<proteinExistence type="predicted"/>
<comment type="caution">
    <text evidence="2">The sequence shown here is derived from an EMBL/GenBank/DDBJ whole genome shotgun (WGS) entry which is preliminary data.</text>
</comment>
<keyword evidence="1" id="KW-0472">Membrane</keyword>
<name>A0A918H6R7_9ACTN</name>
<dbReference type="AlphaFoldDB" id="A0A918H6R7"/>
<keyword evidence="3" id="KW-1185">Reference proteome</keyword>
<evidence type="ECO:0000256" key="1">
    <source>
        <dbReference type="SAM" id="Phobius"/>
    </source>
</evidence>
<reference evidence="2" key="1">
    <citation type="journal article" date="2014" name="Int. J. Syst. Evol. Microbiol.">
        <title>Complete genome sequence of Corynebacterium casei LMG S-19264T (=DSM 44701T), isolated from a smear-ripened cheese.</title>
        <authorList>
            <consortium name="US DOE Joint Genome Institute (JGI-PGF)"/>
            <person name="Walter F."/>
            <person name="Albersmeier A."/>
            <person name="Kalinowski J."/>
            <person name="Ruckert C."/>
        </authorList>
    </citation>
    <scope>NUCLEOTIDE SEQUENCE</scope>
    <source>
        <strain evidence="2">JCM 3172</strain>
    </source>
</reference>
<accession>A0A918H6R7</accession>
<gene>
    <name evidence="2" type="ORF">GCM10014713_38790</name>
</gene>
<evidence type="ECO:0000313" key="2">
    <source>
        <dbReference type="EMBL" id="GGT41322.1"/>
    </source>
</evidence>
<feature type="transmembrane region" description="Helical" evidence="1">
    <location>
        <begin position="38"/>
        <end position="58"/>
    </location>
</feature>
<evidence type="ECO:0000313" key="3">
    <source>
        <dbReference type="Proteomes" id="UP000619486"/>
    </source>
</evidence>
<protein>
    <submittedName>
        <fullName evidence="2">Uncharacterized protein</fullName>
    </submittedName>
</protein>
<keyword evidence="1" id="KW-0812">Transmembrane</keyword>
<dbReference type="Proteomes" id="UP000619486">
    <property type="component" value="Unassembled WGS sequence"/>
</dbReference>
<sequence>MVVRAVEPECAGAWVDADLRGQGASAARTWLAGSDRRLSVIGGAGGIALIGLGLTVAVTRH</sequence>
<reference evidence="2" key="2">
    <citation type="submission" date="2020-09" db="EMBL/GenBank/DDBJ databases">
        <authorList>
            <person name="Sun Q."/>
            <person name="Ohkuma M."/>
        </authorList>
    </citation>
    <scope>NUCLEOTIDE SEQUENCE</scope>
    <source>
        <strain evidence="2">JCM 3172</strain>
    </source>
</reference>
<dbReference type="EMBL" id="BMQQ01000014">
    <property type="protein sequence ID" value="GGT41322.1"/>
    <property type="molecule type" value="Genomic_DNA"/>
</dbReference>
<organism evidence="2 3">
    <name type="scientific">Streptomyces purpureus</name>
    <dbReference type="NCBI Taxonomy" id="1951"/>
    <lineage>
        <taxon>Bacteria</taxon>
        <taxon>Bacillati</taxon>
        <taxon>Actinomycetota</taxon>
        <taxon>Actinomycetes</taxon>
        <taxon>Kitasatosporales</taxon>
        <taxon>Streptomycetaceae</taxon>
        <taxon>Streptomyces</taxon>
    </lineage>
</organism>
<keyword evidence="1" id="KW-1133">Transmembrane helix</keyword>